<dbReference type="InterPro" id="IPR001667">
    <property type="entry name" value="DDH_dom"/>
</dbReference>
<evidence type="ECO:0000313" key="2">
    <source>
        <dbReference type="EMBL" id="EMA41405.1"/>
    </source>
</evidence>
<dbReference type="SUPFAM" id="SSF64182">
    <property type="entry name" value="DHH phosphoesterases"/>
    <property type="match status" value="1"/>
</dbReference>
<dbReference type="Gene3D" id="2.40.50.1010">
    <property type="match status" value="1"/>
</dbReference>
<dbReference type="GO" id="GO:0003676">
    <property type="term" value="F:nucleic acid binding"/>
    <property type="evidence" value="ECO:0007669"/>
    <property type="project" value="InterPro"/>
</dbReference>
<dbReference type="Proteomes" id="UP000011566">
    <property type="component" value="Unassembled WGS sequence"/>
</dbReference>
<accession>M0MAI7</accession>
<dbReference type="InterPro" id="IPR038763">
    <property type="entry name" value="DHH_sf"/>
</dbReference>
<dbReference type="AlphaFoldDB" id="M0MAI7"/>
<dbReference type="Pfam" id="PF00575">
    <property type="entry name" value="S1"/>
    <property type="match status" value="1"/>
</dbReference>
<dbReference type="Pfam" id="PF01368">
    <property type="entry name" value="DHH"/>
    <property type="match status" value="1"/>
</dbReference>
<dbReference type="SMART" id="SM00316">
    <property type="entry name" value="S1"/>
    <property type="match status" value="1"/>
</dbReference>
<dbReference type="SUPFAM" id="SSF50249">
    <property type="entry name" value="Nucleic acid-binding proteins"/>
    <property type="match status" value="2"/>
</dbReference>
<dbReference type="InterPro" id="IPR012340">
    <property type="entry name" value="NA-bd_OB-fold"/>
</dbReference>
<dbReference type="InterPro" id="IPR003029">
    <property type="entry name" value="S1_domain"/>
</dbReference>
<dbReference type="Pfam" id="PF01336">
    <property type="entry name" value="tRNA_anti-codon"/>
    <property type="match status" value="1"/>
</dbReference>
<feature type="domain" description="S1 motif" evidence="1">
    <location>
        <begin position="29"/>
        <end position="89"/>
    </location>
</feature>
<dbReference type="PATRIC" id="fig|1132509.6.peg.258"/>
<dbReference type="eggNOG" id="arCOG00429">
    <property type="taxonomic scope" value="Archaea"/>
</dbReference>
<gene>
    <name evidence="2" type="ORF">C447_01085</name>
</gene>
<dbReference type="PROSITE" id="PS50126">
    <property type="entry name" value="S1"/>
    <property type="match status" value="1"/>
</dbReference>
<reference evidence="2 3" key="1">
    <citation type="journal article" date="2014" name="PLoS Genet.">
        <title>Phylogenetically driven sequencing of extremely halophilic archaea reveals strategies for static and dynamic osmo-response.</title>
        <authorList>
            <person name="Becker E.A."/>
            <person name="Seitzer P.M."/>
            <person name="Tritt A."/>
            <person name="Larsen D."/>
            <person name="Krusor M."/>
            <person name="Yao A.I."/>
            <person name="Wu D."/>
            <person name="Madern D."/>
            <person name="Eisen J.A."/>
            <person name="Darling A.E."/>
            <person name="Facciotti M.T."/>
        </authorList>
    </citation>
    <scope>NUCLEOTIDE SEQUENCE [LARGE SCALE GENOMIC DNA]</scope>
    <source>
        <strain evidence="2 3">100A6</strain>
    </source>
</reference>
<protein>
    <recommendedName>
        <fullName evidence="1">S1 motif domain-containing protein</fullName>
    </recommendedName>
</protein>
<keyword evidence="3" id="KW-1185">Reference proteome</keyword>
<proteinExistence type="predicted"/>
<dbReference type="RefSeq" id="WP_007690005.1">
    <property type="nucleotide sequence ID" value="NZ_AJRK01000027.1"/>
</dbReference>
<dbReference type="OrthoDB" id="5596at2157"/>
<dbReference type="EMBL" id="AOMB01000005">
    <property type="protein sequence ID" value="EMA41405.1"/>
    <property type="molecule type" value="Genomic_DNA"/>
</dbReference>
<dbReference type="CDD" id="cd04473">
    <property type="entry name" value="S1_RecJ_like"/>
    <property type="match status" value="1"/>
</dbReference>
<dbReference type="Gene3D" id="2.40.50.140">
    <property type="entry name" value="Nucleic acid-binding proteins"/>
    <property type="match status" value="1"/>
</dbReference>
<comment type="caution">
    <text evidence="2">The sequence shown here is derived from an EMBL/GenBank/DDBJ whole genome shotgun (WGS) entry which is preliminary data.</text>
</comment>
<name>M0MAI7_9EURY</name>
<evidence type="ECO:0000259" key="1">
    <source>
        <dbReference type="PROSITE" id="PS50126"/>
    </source>
</evidence>
<dbReference type="InterPro" id="IPR004365">
    <property type="entry name" value="NA-bd_OB_tRNA"/>
</dbReference>
<organism evidence="2 3">
    <name type="scientific">Halococcus hamelinensis 100A6</name>
    <dbReference type="NCBI Taxonomy" id="1132509"/>
    <lineage>
        <taxon>Archaea</taxon>
        <taxon>Methanobacteriati</taxon>
        <taxon>Methanobacteriota</taxon>
        <taxon>Stenosarchaea group</taxon>
        <taxon>Halobacteria</taxon>
        <taxon>Halobacteriales</taxon>
        <taxon>Halococcaceae</taxon>
        <taxon>Halococcus</taxon>
    </lineage>
</organism>
<dbReference type="Gene3D" id="3.90.1640.30">
    <property type="match status" value="1"/>
</dbReference>
<sequence>MSSPSESAAPGDAVYDLAPECTTEDVEVGRRYAATVNGVVEYGVFVDLSTTVSGLVHESNLDGEYEVGDEMTVRLIEARENGDLGFESADATGETVRVEYEPDITPANDLRNHVGEEVTVDGEVVQINQTGGPTVFTLRAPAGSVACAAFEAAGVRAYPAVELGDAVRVSGTVEKRDGGLQIEVESLDPHDDPDDLHEAVEEGLAERAAANDVDPMVEWPALADLVSDLEGVATRLRRAVLENRPIRIRHHADGDGMCASIPVALALSRFAEEVHDDPDAGRHLVKRLPSKAPYYEMEDVTRDLNFALGDRERHGQKLPLVVMLDNGSTEEDVPAYEALAEYDIPVLVVDHHHPDPEAVEDLLAAHVNPYLHGEDYRITTGMLCVELARMIDPSLTEELAHVPAVAGLTDRSEADAMNDYLALAQEKGYDENDLQAVGDALDYAAHWLRYSAGESLLADVLDVGTGGDSPHGELVEFLAERAEHDTEKQLDAAMPHVEERDLDNGAHLYRLDVERHAHRFTYPAPGKTTGAIHDAKVEETGDPVITVGYGPDFAVLRSDGVRLDIPRMVEELEDEVDGGVSGGGHLVVGSIKFVKGMREDVLDALETKMGEAEIDEELGSATVAGFED</sequence>
<dbReference type="CDD" id="cd04487">
    <property type="entry name" value="RecJ_OBF2_like"/>
    <property type="match status" value="1"/>
</dbReference>
<evidence type="ECO:0000313" key="3">
    <source>
        <dbReference type="Proteomes" id="UP000011566"/>
    </source>
</evidence>